<dbReference type="InterPro" id="IPR032816">
    <property type="entry name" value="VTT_dom"/>
</dbReference>
<evidence type="ECO:0000256" key="5">
    <source>
        <dbReference type="ARBA" id="ARBA00023136"/>
    </source>
</evidence>
<proteinExistence type="predicted"/>
<feature type="transmembrane region" description="Helical" evidence="6">
    <location>
        <begin position="12"/>
        <end position="33"/>
    </location>
</feature>
<feature type="transmembrane region" description="Helical" evidence="6">
    <location>
        <begin position="136"/>
        <end position="155"/>
    </location>
</feature>
<dbReference type="RefSeq" id="WP_320313384.1">
    <property type="nucleotide sequence ID" value="NZ_JAVIKH010000006.1"/>
</dbReference>
<accession>A0ABU4WBD4</accession>
<dbReference type="EMBL" id="JAVIKH010000006">
    <property type="protein sequence ID" value="MDX8335979.1"/>
    <property type="molecule type" value="Genomic_DNA"/>
</dbReference>
<comment type="subcellular location">
    <subcellularLocation>
        <location evidence="1">Cell membrane</location>
        <topology evidence="1">Multi-pass membrane protein</topology>
    </subcellularLocation>
</comment>
<evidence type="ECO:0000313" key="9">
    <source>
        <dbReference type="Proteomes" id="UP001279681"/>
    </source>
</evidence>
<dbReference type="PANTHER" id="PTHR42709">
    <property type="entry name" value="ALKALINE PHOSPHATASE LIKE PROTEIN"/>
    <property type="match status" value="1"/>
</dbReference>
<feature type="transmembrane region" description="Helical" evidence="6">
    <location>
        <begin position="53"/>
        <end position="74"/>
    </location>
</feature>
<comment type="caution">
    <text evidence="8">The sequence shown here is derived from an EMBL/GenBank/DDBJ whole genome shotgun (WGS) entry which is preliminary data.</text>
</comment>
<gene>
    <name evidence="8" type="ORF">RFV38_05635</name>
</gene>
<organism evidence="8 9">
    <name type="scientific">Candidatus Cetobacterium colombiensis</name>
    <dbReference type="NCBI Taxonomy" id="3073100"/>
    <lineage>
        <taxon>Bacteria</taxon>
        <taxon>Fusobacteriati</taxon>
        <taxon>Fusobacteriota</taxon>
        <taxon>Fusobacteriia</taxon>
        <taxon>Fusobacteriales</taxon>
        <taxon>Fusobacteriaceae</taxon>
        <taxon>Cetobacterium</taxon>
    </lineage>
</organism>
<evidence type="ECO:0000256" key="4">
    <source>
        <dbReference type="ARBA" id="ARBA00022989"/>
    </source>
</evidence>
<dbReference type="InterPro" id="IPR051311">
    <property type="entry name" value="DedA_domain"/>
</dbReference>
<feature type="domain" description="VTT" evidence="7">
    <location>
        <begin position="33"/>
        <end position="159"/>
    </location>
</feature>
<keyword evidence="4 6" id="KW-1133">Transmembrane helix</keyword>
<evidence type="ECO:0000256" key="3">
    <source>
        <dbReference type="ARBA" id="ARBA00022692"/>
    </source>
</evidence>
<reference evidence="9" key="1">
    <citation type="submission" date="2023-07" db="EMBL/GenBank/DDBJ databases">
        <authorList>
            <person name="Colorado M.A."/>
            <person name="Villamil L.M."/>
            <person name="Melo J.F."/>
            <person name="Rodriguez J.A."/>
            <person name="Ruiz R.Y."/>
        </authorList>
    </citation>
    <scope>NUCLEOTIDE SEQUENCE [LARGE SCALE GENOMIC DNA]</scope>
    <source>
        <strain evidence="9">C33</strain>
    </source>
</reference>
<name>A0ABU4WBD4_9FUSO</name>
<keyword evidence="2" id="KW-1003">Cell membrane</keyword>
<dbReference type="Pfam" id="PF09335">
    <property type="entry name" value="VTT_dom"/>
    <property type="match status" value="1"/>
</dbReference>
<dbReference type="PANTHER" id="PTHR42709:SF6">
    <property type="entry name" value="UNDECAPRENYL PHOSPHATE TRANSPORTER A"/>
    <property type="match status" value="1"/>
</dbReference>
<keyword evidence="3 6" id="KW-0812">Transmembrane</keyword>
<evidence type="ECO:0000256" key="1">
    <source>
        <dbReference type="ARBA" id="ARBA00004651"/>
    </source>
</evidence>
<keyword evidence="5 6" id="KW-0472">Membrane</keyword>
<feature type="transmembrane region" description="Helical" evidence="6">
    <location>
        <begin position="175"/>
        <end position="192"/>
    </location>
</feature>
<dbReference type="Proteomes" id="UP001279681">
    <property type="component" value="Unassembled WGS sequence"/>
</dbReference>
<keyword evidence="9" id="KW-1185">Reference proteome</keyword>
<sequence length="200" mass="22825">MEEIIKQLSDFFMSLGYLGIFIMMFIESSFIPFPSEVALLPAGYLIAAGKMSFFPVLLAGTFGSIGGACLNYFIGKTLGRNLLLKYGKYFFMDEERLLEMENLFDKRGDLIVFLGRFIPVVRQYISFPPGILEMNVYKFSIFTGLGAGIYVAFMVNVGSVYKDYENLINSYILKYKYFVIVLAFVFVVYKISKLRGKKKD</sequence>
<evidence type="ECO:0000256" key="6">
    <source>
        <dbReference type="SAM" id="Phobius"/>
    </source>
</evidence>
<protein>
    <submittedName>
        <fullName evidence="8">DedA family protein</fullName>
    </submittedName>
</protein>
<evidence type="ECO:0000256" key="2">
    <source>
        <dbReference type="ARBA" id="ARBA00022475"/>
    </source>
</evidence>
<evidence type="ECO:0000259" key="7">
    <source>
        <dbReference type="Pfam" id="PF09335"/>
    </source>
</evidence>
<evidence type="ECO:0000313" key="8">
    <source>
        <dbReference type="EMBL" id="MDX8335979.1"/>
    </source>
</evidence>